<comment type="subcellular location">
    <subcellularLocation>
        <location evidence="1">Membrane</location>
        <topology evidence="1">Multi-pass membrane protein</topology>
    </subcellularLocation>
</comment>
<keyword evidence="8" id="KW-0325">Glycoprotein</keyword>
<dbReference type="GO" id="GO:0004930">
    <property type="term" value="F:G protein-coupled receptor activity"/>
    <property type="evidence" value="ECO:0007669"/>
    <property type="project" value="InterPro"/>
</dbReference>
<evidence type="ECO:0000256" key="1">
    <source>
        <dbReference type="ARBA" id="ARBA00004141"/>
    </source>
</evidence>
<dbReference type="OrthoDB" id="425344at2759"/>
<dbReference type="PRINTS" id="PR00248">
    <property type="entry name" value="GPCRMGR"/>
</dbReference>
<evidence type="ECO:0000256" key="3">
    <source>
        <dbReference type="ARBA" id="ARBA00022692"/>
    </source>
</evidence>
<evidence type="ECO:0000256" key="5">
    <source>
        <dbReference type="ARBA" id="ARBA00023136"/>
    </source>
</evidence>
<organism evidence="10">
    <name type="scientific">Cyprideis torosa</name>
    <dbReference type="NCBI Taxonomy" id="163714"/>
    <lineage>
        <taxon>Eukaryota</taxon>
        <taxon>Metazoa</taxon>
        <taxon>Ecdysozoa</taxon>
        <taxon>Arthropoda</taxon>
        <taxon>Crustacea</taxon>
        <taxon>Oligostraca</taxon>
        <taxon>Ostracoda</taxon>
        <taxon>Podocopa</taxon>
        <taxon>Podocopida</taxon>
        <taxon>Cytherocopina</taxon>
        <taxon>Cytheroidea</taxon>
        <taxon>Cytherideidae</taxon>
        <taxon>Cyprideis</taxon>
    </lineage>
</organism>
<dbReference type="PRINTS" id="PR00593">
    <property type="entry name" value="MTABOTROPICR"/>
</dbReference>
<dbReference type="FunFam" id="3.40.50.2300:FF:000009">
    <property type="entry name" value="Glutamate receptor, metabotropic 4"/>
    <property type="match status" value="1"/>
</dbReference>
<dbReference type="InterPro" id="IPR050726">
    <property type="entry name" value="mGluR"/>
</dbReference>
<evidence type="ECO:0000256" key="6">
    <source>
        <dbReference type="ARBA" id="ARBA00023157"/>
    </source>
</evidence>
<dbReference type="InterPro" id="IPR028082">
    <property type="entry name" value="Peripla_BP_I"/>
</dbReference>
<feature type="compositionally biased region" description="Basic and acidic residues" evidence="9">
    <location>
        <begin position="411"/>
        <end position="433"/>
    </location>
</feature>
<dbReference type="SUPFAM" id="SSF53822">
    <property type="entry name" value="Periplasmic binding protein-like I"/>
    <property type="match status" value="1"/>
</dbReference>
<dbReference type="GO" id="GO:0016020">
    <property type="term" value="C:membrane"/>
    <property type="evidence" value="ECO:0007669"/>
    <property type="project" value="UniProtKB-SubCell"/>
</dbReference>
<evidence type="ECO:0000256" key="2">
    <source>
        <dbReference type="ARBA" id="ARBA00007242"/>
    </source>
</evidence>
<keyword evidence="5" id="KW-0472">Membrane</keyword>
<sequence>MIPQISYASTSTELSDDQRFSYFSRVVPPDNKQAQAMVDLVKELGWEYVSTVAIMGDYGEKGIESFKQLAAQQRICVAVHKTISRNPGIEEFRQIIHDLGQKKNARGIVMFVDEDNIRRLLAASIEAGKVGQFLWIASDSWGAKIHPVRDQEWAAKGALTILPKRKSLPGFDRYFLSLRPKHRGKQTCKPIELPQAPVEGIEGLRQVLVEQRQPRTRVNCRNPWFKEFWRSHFNCSFRDNSEGRNKVCSGDEEFKEYIQEGMVPFVVDAVYAIAHALDHMIRVECGNKAVRDCDKIQPVPGGDLLLSYIRNVSFIGRQGQEVKFNPVGDAYGSYNIYQYQQLPNGKYDYVPIGDWKNKLRLRRDKLQWPSADQDNGTIPESICSHPCPFGNIRSFVHMVIREKVAEEEEEREKVAKEGGRKLPEETSQKSDVK</sequence>
<comment type="similarity">
    <text evidence="2">Belongs to the G-protein coupled receptor 3 family.</text>
</comment>
<keyword evidence="3" id="KW-0812">Transmembrane</keyword>
<dbReference type="PANTHER" id="PTHR24060">
    <property type="entry name" value="METABOTROPIC GLUTAMATE RECEPTOR"/>
    <property type="match status" value="1"/>
</dbReference>
<evidence type="ECO:0000313" key="10">
    <source>
        <dbReference type="EMBL" id="CAD7222896.1"/>
    </source>
</evidence>
<keyword evidence="7" id="KW-0675">Receptor</keyword>
<evidence type="ECO:0000256" key="9">
    <source>
        <dbReference type="SAM" id="MobiDB-lite"/>
    </source>
</evidence>
<dbReference type="Pfam" id="PF01094">
    <property type="entry name" value="ANF_receptor"/>
    <property type="match status" value="1"/>
</dbReference>
<reference evidence="10" key="1">
    <citation type="submission" date="2020-11" db="EMBL/GenBank/DDBJ databases">
        <authorList>
            <person name="Tran Van P."/>
        </authorList>
    </citation>
    <scope>NUCLEOTIDE SEQUENCE</scope>
</reference>
<protein>
    <submittedName>
        <fullName evidence="10">Uncharacterized protein</fullName>
    </submittedName>
</protein>
<keyword evidence="6" id="KW-1015">Disulfide bond</keyword>
<dbReference type="Gene3D" id="3.40.50.2300">
    <property type="match status" value="2"/>
</dbReference>
<accession>A0A7R8W565</accession>
<proteinExistence type="inferred from homology"/>
<evidence type="ECO:0000256" key="8">
    <source>
        <dbReference type="ARBA" id="ARBA00023180"/>
    </source>
</evidence>
<feature type="region of interest" description="Disordered" evidence="9">
    <location>
        <begin position="405"/>
        <end position="433"/>
    </location>
</feature>
<name>A0A7R8W565_9CRUS</name>
<dbReference type="EMBL" id="OB660119">
    <property type="protein sequence ID" value="CAD7222896.1"/>
    <property type="molecule type" value="Genomic_DNA"/>
</dbReference>
<keyword evidence="4" id="KW-1133">Transmembrane helix</keyword>
<dbReference type="InterPro" id="IPR000337">
    <property type="entry name" value="GPCR_3"/>
</dbReference>
<dbReference type="AlphaFoldDB" id="A0A7R8W565"/>
<evidence type="ECO:0000256" key="4">
    <source>
        <dbReference type="ARBA" id="ARBA00022989"/>
    </source>
</evidence>
<evidence type="ECO:0000256" key="7">
    <source>
        <dbReference type="ARBA" id="ARBA00023170"/>
    </source>
</evidence>
<dbReference type="InterPro" id="IPR000162">
    <property type="entry name" value="GPCR_3_mtglu_rcpt"/>
</dbReference>
<gene>
    <name evidence="10" type="ORF">CTOB1V02_LOCUS892</name>
</gene>
<dbReference type="InterPro" id="IPR001828">
    <property type="entry name" value="ANF_lig-bd_rcpt"/>
</dbReference>